<dbReference type="EMBL" id="LUEZ02000015">
    <property type="protein sequence ID" value="RDB27595.1"/>
    <property type="molecule type" value="Genomic_DNA"/>
</dbReference>
<reference evidence="1" key="1">
    <citation type="submission" date="2018-04" db="EMBL/GenBank/DDBJ databases">
        <title>Whole genome sequencing of Hypsizygus marmoreus.</title>
        <authorList>
            <person name="Choi I.-G."/>
            <person name="Min B."/>
            <person name="Kim J.-G."/>
            <person name="Kim S."/>
            <person name="Oh Y.-L."/>
            <person name="Kong W.-S."/>
            <person name="Park H."/>
            <person name="Jeong J."/>
            <person name="Song E.-S."/>
        </authorList>
    </citation>
    <scope>NUCLEOTIDE SEQUENCE [LARGE SCALE GENOMIC DNA]</scope>
    <source>
        <strain evidence="1">51987-8</strain>
    </source>
</reference>
<dbReference type="Proteomes" id="UP000076154">
    <property type="component" value="Unassembled WGS sequence"/>
</dbReference>
<proteinExistence type="predicted"/>
<gene>
    <name evidence="1" type="ORF">Hypma_003820</name>
</gene>
<organism evidence="1 2">
    <name type="scientific">Hypsizygus marmoreus</name>
    <name type="common">White beech mushroom</name>
    <name type="synonym">Agaricus marmoreus</name>
    <dbReference type="NCBI Taxonomy" id="39966"/>
    <lineage>
        <taxon>Eukaryota</taxon>
        <taxon>Fungi</taxon>
        <taxon>Dikarya</taxon>
        <taxon>Basidiomycota</taxon>
        <taxon>Agaricomycotina</taxon>
        <taxon>Agaricomycetes</taxon>
        <taxon>Agaricomycetidae</taxon>
        <taxon>Agaricales</taxon>
        <taxon>Tricholomatineae</taxon>
        <taxon>Lyophyllaceae</taxon>
        <taxon>Hypsizygus</taxon>
    </lineage>
</organism>
<dbReference type="InParanoid" id="A0A369K4K9"/>
<name>A0A369K4K9_HYPMA</name>
<evidence type="ECO:0000313" key="1">
    <source>
        <dbReference type="EMBL" id="RDB27595.1"/>
    </source>
</evidence>
<accession>A0A369K4K9</accession>
<comment type="caution">
    <text evidence="1">The sequence shown here is derived from an EMBL/GenBank/DDBJ whole genome shotgun (WGS) entry which is preliminary data.</text>
</comment>
<protein>
    <submittedName>
        <fullName evidence="1">Uncharacterized protein</fullName>
    </submittedName>
</protein>
<evidence type="ECO:0000313" key="2">
    <source>
        <dbReference type="Proteomes" id="UP000076154"/>
    </source>
</evidence>
<keyword evidence="2" id="KW-1185">Reference proteome</keyword>
<sequence length="124" mass="13946">MAALNAALTARFISPSLLVTALRHGQLHLKLRVCAFTSLIYGPASSDRRAYHQWPLQGTRMTMDLRQSVVLLPIYSPDGHPERILGGQHFLLYAYDQLPMMLSISSLIHESRPLHSFPDFFSLG</sequence>
<dbReference type="AlphaFoldDB" id="A0A369K4K9"/>